<accession>A0A081C3R3</accession>
<organism evidence="1">
    <name type="scientific">Vecturithrix granuli</name>
    <dbReference type="NCBI Taxonomy" id="1499967"/>
    <lineage>
        <taxon>Bacteria</taxon>
        <taxon>Candidatus Moduliflexota</taxon>
        <taxon>Candidatus Vecturitrichia</taxon>
        <taxon>Candidatus Vecturitrichales</taxon>
        <taxon>Candidatus Vecturitrichaceae</taxon>
        <taxon>Candidatus Vecturithrix</taxon>
    </lineage>
</organism>
<dbReference type="STRING" id="1499967.U27_06195"/>
<dbReference type="NCBIfam" id="NF033445">
    <property type="entry name" value="BREX_PglZ_4"/>
    <property type="match status" value="1"/>
</dbReference>
<name>A0A081C3R3_VECG1</name>
<dbReference type="EMBL" id="DF820469">
    <property type="protein sequence ID" value="GAK59218.1"/>
    <property type="molecule type" value="Genomic_DNA"/>
</dbReference>
<sequence>MAYLYKDFLPDAIFQPEPIDTPKAYLEKILGVALPMPYQPQEARFWDALLHKESKHRHEAGFVDFHHVVATHFNIRNVRAMTSEGLLKLWFQYPDAFSRWLLRHWVLNQPHLQIGYLYKMISAIVLYSDDELITHLWFDIFEFTPSNAEIFTERKTYLKLLHEEYKLPYHSLEEKLRHTLSELVEKHLEVQAQYLTNISHAERTYLFELLKTIGADQQERYDALLRQVYPELFHYLHWQVMLDNPTLEDWLPAYFQEYARSKVFDCKTETLTALLNEKNQDQNSFYAWYYHLGKHQEHDGNTCLIWIDGLGAEWLPLLIYLINSYGQTKNKHVAKAYLSTANLPTTTEHNRFEQAIYIRDFDAYIHDEKPYTYPDDLIRQIELLQAIVKRDIIENPYERIVVVSDHGCTFLAQKRFGNFKKYDFQASDHEGRCLWTDQEHQADSDFLVHTIQHGEHEGQKTLVALKHTSLYTTPAREVHGGATPEEVVTPYLVISKIDDRITYHINLLTPEISVRMPLLLVDVTPLPPSAPVLLWKGKEFLLEKQDDHWGVLLRGFKAGEYQFELQVLDQKFDLTLTMTGGFKERELL</sequence>
<evidence type="ECO:0008006" key="3">
    <source>
        <dbReference type="Google" id="ProtNLM"/>
    </source>
</evidence>
<dbReference type="eggNOG" id="ENOG5031UF6">
    <property type="taxonomic scope" value="Bacteria"/>
</dbReference>
<protein>
    <recommendedName>
        <fullName evidence="3">PglZ domain-containing protein</fullName>
    </recommendedName>
</protein>
<reference evidence="1" key="1">
    <citation type="journal article" date="2015" name="PeerJ">
        <title>First genomic representation of candidate bacterial phylum KSB3 points to enhanced environmental sensing as a trigger of wastewater bulking.</title>
        <authorList>
            <person name="Sekiguchi Y."/>
            <person name="Ohashi A."/>
            <person name="Parks D.H."/>
            <person name="Yamauchi T."/>
            <person name="Tyson G.W."/>
            <person name="Hugenholtz P."/>
        </authorList>
    </citation>
    <scope>NUCLEOTIDE SEQUENCE [LARGE SCALE GENOMIC DNA]</scope>
</reference>
<evidence type="ECO:0000313" key="2">
    <source>
        <dbReference type="Proteomes" id="UP000030661"/>
    </source>
</evidence>
<dbReference type="HOGENOM" id="CLU_020625_0_0_0"/>
<dbReference type="AlphaFoldDB" id="A0A081C3R3"/>
<dbReference type="Proteomes" id="UP000030661">
    <property type="component" value="Unassembled WGS sequence"/>
</dbReference>
<evidence type="ECO:0000313" key="1">
    <source>
        <dbReference type="EMBL" id="GAK59218.1"/>
    </source>
</evidence>
<keyword evidence="2" id="KW-1185">Reference proteome</keyword>
<proteinExistence type="predicted"/>
<gene>
    <name evidence="1" type="ORF">U27_06195</name>
</gene>